<name>A0AAQ3JSU7_9LILI</name>
<dbReference type="EMBL" id="CP136890">
    <property type="protein sequence ID" value="WOK95689.1"/>
    <property type="molecule type" value="Genomic_DNA"/>
</dbReference>
<dbReference type="Proteomes" id="UP001327560">
    <property type="component" value="Chromosome 1"/>
</dbReference>
<gene>
    <name evidence="1" type="ORF">Cni_G04396</name>
</gene>
<proteinExistence type="predicted"/>
<evidence type="ECO:0000313" key="1">
    <source>
        <dbReference type="EMBL" id="WOK95689.1"/>
    </source>
</evidence>
<keyword evidence="2" id="KW-1185">Reference proteome</keyword>
<accession>A0AAQ3JSU7</accession>
<sequence>MTCVFYPRKFLWSWLEDGLAMLKFSLRALPKQRRNSIGKLSMTSRRCAVISGTGLARTPGVTDLLGLLIEPLIYCLIASVPHEPRQTTNYEVDVNVAYRSSPSDIP</sequence>
<reference evidence="1 2" key="1">
    <citation type="submission" date="2023-10" db="EMBL/GenBank/DDBJ databases">
        <title>Chromosome-scale genome assembly provides insights into flower coloration mechanisms of Canna indica.</title>
        <authorList>
            <person name="Li C."/>
        </authorList>
    </citation>
    <scope>NUCLEOTIDE SEQUENCE [LARGE SCALE GENOMIC DNA]</scope>
    <source>
        <tissue evidence="1">Flower</tissue>
    </source>
</reference>
<protein>
    <submittedName>
        <fullName evidence="1">Uncharacterized protein</fullName>
    </submittedName>
</protein>
<organism evidence="1 2">
    <name type="scientific">Canna indica</name>
    <name type="common">Indian-shot</name>
    <dbReference type="NCBI Taxonomy" id="4628"/>
    <lineage>
        <taxon>Eukaryota</taxon>
        <taxon>Viridiplantae</taxon>
        <taxon>Streptophyta</taxon>
        <taxon>Embryophyta</taxon>
        <taxon>Tracheophyta</taxon>
        <taxon>Spermatophyta</taxon>
        <taxon>Magnoliopsida</taxon>
        <taxon>Liliopsida</taxon>
        <taxon>Zingiberales</taxon>
        <taxon>Cannaceae</taxon>
        <taxon>Canna</taxon>
    </lineage>
</organism>
<evidence type="ECO:0000313" key="2">
    <source>
        <dbReference type="Proteomes" id="UP001327560"/>
    </source>
</evidence>
<dbReference type="AlphaFoldDB" id="A0AAQ3JSU7"/>